<sequence>MQNSFSSGPQPDPNDVQTNKVMAVLAYILFFVPLLAAKDSPFAMYHANQGLVLFLAAVGVNIVLSIIPIIGWILLPFANLAIFVYIIIGIINAANGRMKPLPFIGTVSIIK</sequence>
<dbReference type="InterPro" id="IPR019109">
    <property type="entry name" value="MamF_MmsF"/>
</dbReference>
<reference evidence="6" key="1">
    <citation type="submission" date="2022-01" db="EMBL/GenBank/DDBJ databases">
        <title>Paenibacillus spongiae sp. nov., isolated from marine sponge.</title>
        <authorList>
            <person name="Li Z."/>
            <person name="Zhang M."/>
        </authorList>
    </citation>
    <scope>NUCLEOTIDE SEQUENCE</scope>
    <source>
        <strain evidence="6">PHS-Z3</strain>
    </source>
</reference>
<accession>A0ABY5SAK9</accession>
<keyword evidence="4 5" id="KW-0472">Membrane</keyword>
<evidence type="ECO:0000256" key="3">
    <source>
        <dbReference type="ARBA" id="ARBA00022989"/>
    </source>
</evidence>
<organism evidence="6 7">
    <name type="scientific">Paenibacillus spongiae</name>
    <dbReference type="NCBI Taxonomy" id="2909671"/>
    <lineage>
        <taxon>Bacteria</taxon>
        <taxon>Bacillati</taxon>
        <taxon>Bacillota</taxon>
        <taxon>Bacilli</taxon>
        <taxon>Bacillales</taxon>
        <taxon>Paenibacillaceae</taxon>
        <taxon>Paenibacillus</taxon>
    </lineage>
</organism>
<evidence type="ECO:0000256" key="5">
    <source>
        <dbReference type="SAM" id="Phobius"/>
    </source>
</evidence>
<keyword evidence="2 5" id="KW-0812">Transmembrane</keyword>
<evidence type="ECO:0000256" key="1">
    <source>
        <dbReference type="ARBA" id="ARBA00004141"/>
    </source>
</evidence>
<gene>
    <name evidence="6" type="ORF">L1F29_02070</name>
</gene>
<keyword evidence="3 5" id="KW-1133">Transmembrane helix</keyword>
<evidence type="ECO:0000256" key="2">
    <source>
        <dbReference type="ARBA" id="ARBA00022692"/>
    </source>
</evidence>
<dbReference type="EMBL" id="CP091430">
    <property type="protein sequence ID" value="UVI30689.1"/>
    <property type="molecule type" value="Genomic_DNA"/>
</dbReference>
<name>A0ABY5SAK9_9BACL</name>
<feature type="transmembrane region" description="Helical" evidence="5">
    <location>
        <begin position="77"/>
        <end position="94"/>
    </location>
</feature>
<dbReference type="Pfam" id="PF09685">
    <property type="entry name" value="MamF_MmsF"/>
    <property type="match status" value="1"/>
</dbReference>
<evidence type="ECO:0000313" key="6">
    <source>
        <dbReference type="EMBL" id="UVI30689.1"/>
    </source>
</evidence>
<feature type="transmembrane region" description="Helical" evidence="5">
    <location>
        <begin position="20"/>
        <end position="38"/>
    </location>
</feature>
<dbReference type="RefSeq" id="WP_258386754.1">
    <property type="nucleotide sequence ID" value="NZ_CP091430.1"/>
</dbReference>
<keyword evidence="7" id="KW-1185">Reference proteome</keyword>
<protein>
    <recommendedName>
        <fullName evidence="8">DUF4870 domain-containing protein</fullName>
    </recommendedName>
</protein>
<comment type="subcellular location">
    <subcellularLocation>
        <location evidence="1">Membrane</location>
        <topology evidence="1">Multi-pass membrane protein</topology>
    </subcellularLocation>
</comment>
<evidence type="ECO:0008006" key="8">
    <source>
        <dbReference type="Google" id="ProtNLM"/>
    </source>
</evidence>
<evidence type="ECO:0000256" key="4">
    <source>
        <dbReference type="ARBA" id="ARBA00023136"/>
    </source>
</evidence>
<feature type="transmembrane region" description="Helical" evidence="5">
    <location>
        <begin position="50"/>
        <end position="71"/>
    </location>
</feature>
<evidence type="ECO:0000313" key="7">
    <source>
        <dbReference type="Proteomes" id="UP001057877"/>
    </source>
</evidence>
<proteinExistence type="predicted"/>
<dbReference type="Proteomes" id="UP001057877">
    <property type="component" value="Chromosome"/>
</dbReference>